<proteinExistence type="inferred from homology"/>
<dbReference type="Pfam" id="PF13432">
    <property type="entry name" value="TPR_16"/>
    <property type="match status" value="1"/>
</dbReference>
<comment type="caution">
    <text evidence="2">The sequence shown here is derived from an EMBL/GenBank/DDBJ whole genome shotgun (WGS) entry which is preliminary data.</text>
</comment>
<dbReference type="SUPFAM" id="SSF48452">
    <property type="entry name" value="TPR-like"/>
    <property type="match status" value="1"/>
</dbReference>
<organism evidence="2 3">
    <name type="scientific">Miscanthus lutarioriparius</name>
    <dbReference type="NCBI Taxonomy" id="422564"/>
    <lineage>
        <taxon>Eukaryota</taxon>
        <taxon>Viridiplantae</taxon>
        <taxon>Streptophyta</taxon>
        <taxon>Embryophyta</taxon>
        <taxon>Tracheophyta</taxon>
        <taxon>Spermatophyta</taxon>
        <taxon>Magnoliopsida</taxon>
        <taxon>Liliopsida</taxon>
        <taxon>Poales</taxon>
        <taxon>Poaceae</taxon>
        <taxon>PACMAD clade</taxon>
        <taxon>Panicoideae</taxon>
        <taxon>Andropogonodae</taxon>
        <taxon>Andropogoneae</taxon>
        <taxon>Saccharinae</taxon>
        <taxon>Miscanthus</taxon>
    </lineage>
</organism>
<sequence>MASKFGLAGGIPERRVRPIWDAVDSRQYKAALKLCTALLAKHPTSPYALALKALILERMGKPDEALSMSLNAKELLYSDNIFHFDDLTLSTLQIVFQRLDRLDLATSCYEYACTKYPSNLELMMGLFNCYVREYSYVKQQQTALKMYKTVGEERFLLWAVCSIQLQVHFTSGGVKLLALAEALLKKHINSHSLHEPEALSLYVSILEQQEKYDAALEVLSGDLGSLLGREEDKLRLQGRLLAQASSYPAASEIYQKVLESCPDDWESFLHYIGCLLEHDVNLPKPSTSEHTCPSCSVDSALSNKTSLSKELVESRLTSALSFVQSLQENNSSDCVRGPHLANIEIERQRCLNGNPDNIKLMEALVKYLHRFGHLSCSASDVEIYLHMLSNNEMSELLDEITRSFDASSISVNTLGSTITLFKVQELLGTLFTKSTSELQGIAKRMVDTFYKNLPLSNDLDPQESMYGEELLSMASSILVQLYWRTRDLGYLLEAVLILEFGLTVRKHVWQYKITLVHLYSYLGALPLAHKWYTTLEVKNILLESVLHHILPQMLNSPFLQHAADLVKDYLKFMDDHLKESADLTCLAYRHRTYSKVIEFVQFKDRLHRSMQYLSVKSDSVMLHLKQKADSLDEVESILESVSHGTKLVQLSNEDSIKDLTFNEDLDARPWWTPTSSVNFLSEPFDESSTPASYSAKMCKHKSNEKDGSRSIGYSFDDALSVVLGISSGKKAVKDFAPDIVSWMSFAVFINAWNLCSNVSVIPGTDQSSQNSWWIVDNLVKTCIDQQLTDTNQMLTSPGSNIPLLAWMVTEPISWHLLVIQSCMRSMAPQGRKKKKGGPSERPNTPHLQAIRSSVQCMADTLQRVQKCLSDQMKPEDQALDVLVSHLQGTSAEGPGQITRVLDESAAAANSKIGGRIAHSLEPWSCACVMRRIVGAESETIAELRKICTSKLKLLASASASLSLVLH</sequence>
<evidence type="ECO:0000313" key="2">
    <source>
        <dbReference type="EMBL" id="CAD6334157.1"/>
    </source>
</evidence>
<comment type="similarity">
    <text evidence="1">Belongs to the MDM20/NAA25 family.</text>
</comment>
<reference evidence="2" key="1">
    <citation type="submission" date="2020-10" db="EMBL/GenBank/DDBJ databases">
        <authorList>
            <person name="Han B."/>
            <person name="Lu T."/>
            <person name="Zhao Q."/>
            <person name="Huang X."/>
            <person name="Zhao Y."/>
        </authorList>
    </citation>
    <scope>NUCLEOTIDE SEQUENCE</scope>
</reference>
<dbReference type="Gene3D" id="1.25.40.1040">
    <property type="match status" value="1"/>
</dbReference>
<dbReference type="PANTHER" id="PTHR22767:SF3">
    <property type="entry name" value="N-ALPHA-ACETYLTRANSFERASE 25, NATB AUXILIARY SUBUNIT"/>
    <property type="match status" value="1"/>
</dbReference>
<protein>
    <recommendedName>
        <fullName evidence="4">Phagocyte signaling-impaired protein</fullName>
    </recommendedName>
</protein>
<dbReference type="Pfam" id="PF09797">
    <property type="entry name" value="NatB_MDM20"/>
    <property type="match status" value="1"/>
</dbReference>
<dbReference type="EMBL" id="CAJGYO010000017">
    <property type="protein sequence ID" value="CAD6334157.1"/>
    <property type="molecule type" value="Genomic_DNA"/>
</dbReference>
<evidence type="ECO:0000313" key="3">
    <source>
        <dbReference type="Proteomes" id="UP000604825"/>
    </source>
</evidence>
<evidence type="ECO:0000256" key="1">
    <source>
        <dbReference type="ARBA" id="ARBA00006298"/>
    </source>
</evidence>
<dbReference type="InterPro" id="IPR011990">
    <property type="entry name" value="TPR-like_helical_dom_sf"/>
</dbReference>
<gene>
    <name evidence="2" type="ORF">NCGR_LOCUS58255</name>
</gene>
<name>A0A811RW48_9POAL</name>
<dbReference type="PANTHER" id="PTHR22767">
    <property type="entry name" value="N-TERMINAL ACETYLTRANSFERASE-RELATED"/>
    <property type="match status" value="1"/>
</dbReference>
<keyword evidence="3" id="KW-1185">Reference proteome</keyword>
<dbReference type="Proteomes" id="UP000604825">
    <property type="component" value="Unassembled WGS sequence"/>
</dbReference>
<dbReference type="GO" id="GO:0031416">
    <property type="term" value="C:NatB complex"/>
    <property type="evidence" value="ECO:0007669"/>
    <property type="project" value="TreeGrafter"/>
</dbReference>
<dbReference type="InterPro" id="IPR019183">
    <property type="entry name" value="NAA25_NatB_aux_su"/>
</dbReference>
<dbReference type="FunFam" id="1.25.40.1040:FF:000007">
    <property type="entry name" value="N-alpha-acetyltransferase 25, NatB auxiliary subunit"/>
    <property type="match status" value="1"/>
</dbReference>
<evidence type="ECO:0008006" key="4">
    <source>
        <dbReference type="Google" id="ProtNLM"/>
    </source>
</evidence>
<dbReference type="AlphaFoldDB" id="A0A811RW48"/>
<dbReference type="OrthoDB" id="1874341at2759"/>
<accession>A0A811RW48</accession>